<gene>
    <name evidence="6" type="primary">nrfE</name>
    <name evidence="6" type="ORF">J2R62_13750</name>
</gene>
<keyword evidence="3" id="KW-0472">Membrane</keyword>
<dbReference type="PANTHER" id="PTHR43653">
    <property type="entry name" value="CYTOCHROME C ASSEMBLY PROTEIN-RELATED"/>
    <property type="match status" value="1"/>
</dbReference>
<keyword evidence="6" id="KW-0456">Lyase</keyword>
<accession>A0A8I1W7D3</accession>
<dbReference type="GO" id="GO:0016829">
    <property type="term" value="F:lyase activity"/>
    <property type="evidence" value="ECO:0007669"/>
    <property type="project" value="UniProtKB-KW"/>
</dbReference>
<dbReference type="Proteomes" id="UP000664658">
    <property type="component" value="Unassembled WGS sequence"/>
</dbReference>
<dbReference type="GO" id="GO:0016020">
    <property type="term" value="C:membrane"/>
    <property type="evidence" value="ECO:0007669"/>
    <property type="project" value="InterPro"/>
</dbReference>
<evidence type="ECO:0000313" key="7">
    <source>
        <dbReference type="Proteomes" id="UP000664658"/>
    </source>
</evidence>
<dbReference type="GO" id="GO:0017004">
    <property type="term" value="P:cytochrome complex assembly"/>
    <property type="evidence" value="ECO:0007669"/>
    <property type="project" value="UniProtKB-KW"/>
</dbReference>
<feature type="transmembrane region" description="Helical" evidence="3">
    <location>
        <begin position="209"/>
        <end position="225"/>
    </location>
</feature>
<dbReference type="InterPro" id="IPR002541">
    <property type="entry name" value="Cyt_c_assembly"/>
</dbReference>
<evidence type="ECO:0000256" key="3">
    <source>
        <dbReference type="SAM" id="Phobius"/>
    </source>
</evidence>
<keyword evidence="3" id="KW-0812">Transmembrane</keyword>
<dbReference type="GO" id="GO:0015232">
    <property type="term" value="F:heme transmembrane transporter activity"/>
    <property type="evidence" value="ECO:0007669"/>
    <property type="project" value="InterPro"/>
</dbReference>
<feature type="transmembrane region" description="Helical" evidence="3">
    <location>
        <begin position="355"/>
        <end position="379"/>
    </location>
</feature>
<feature type="domain" description="Cytochrome c-type biogenesis protein CcmF C-terminal" evidence="5">
    <location>
        <begin position="310"/>
        <end position="615"/>
    </location>
</feature>
<dbReference type="InterPro" id="IPR003567">
    <property type="entry name" value="Cyt_c_biogenesis"/>
</dbReference>
<dbReference type="NCBIfam" id="NF007691">
    <property type="entry name" value="PRK10369.1"/>
    <property type="match status" value="1"/>
</dbReference>
<feature type="transmembrane region" description="Helical" evidence="3">
    <location>
        <begin position="38"/>
        <end position="59"/>
    </location>
</feature>
<name>A0A8I1W7D3_PLESH</name>
<reference evidence="6" key="1">
    <citation type="submission" date="2021-03" db="EMBL/GenBank/DDBJ databases">
        <title>Plesiomonas shigelloides zfcc0051, isolated from zebrafish feces.</title>
        <authorList>
            <person name="Vanderhoek Z."/>
            <person name="Gaulke C."/>
        </authorList>
    </citation>
    <scope>NUCLEOTIDE SEQUENCE</scope>
    <source>
        <strain evidence="6">Zfcc0051</strain>
    </source>
</reference>
<dbReference type="Pfam" id="PF16327">
    <property type="entry name" value="CcmF_C"/>
    <property type="match status" value="1"/>
</dbReference>
<feature type="transmembrane region" description="Helical" evidence="3">
    <location>
        <begin position="308"/>
        <end position="326"/>
    </location>
</feature>
<keyword evidence="2" id="KW-0201">Cytochrome c-type biogenesis</keyword>
<dbReference type="GO" id="GO:0020037">
    <property type="term" value="F:heme binding"/>
    <property type="evidence" value="ECO:0007669"/>
    <property type="project" value="InterPro"/>
</dbReference>
<evidence type="ECO:0000259" key="5">
    <source>
        <dbReference type="Pfam" id="PF16327"/>
    </source>
</evidence>
<dbReference type="InterPro" id="IPR032523">
    <property type="entry name" value="CcmF_C"/>
</dbReference>
<dbReference type="PRINTS" id="PR01410">
    <property type="entry name" value="CCBIOGENESIS"/>
</dbReference>
<dbReference type="Pfam" id="PF01578">
    <property type="entry name" value="Cytochrom_C_asm"/>
    <property type="match status" value="1"/>
</dbReference>
<organism evidence="6 7">
    <name type="scientific">Plesiomonas shigelloides</name>
    <name type="common">Aeromonas shigelloides</name>
    <dbReference type="NCBI Taxonomy" id="703"/>
    <lineage>
        <taxon>Bacteria</taxon>
        <taxon>Pseudomonadati</taxon>
        <taxon>Pseudomonadota</taxon>
        <taxon>Gammaproteobacteria</taxon>
        <taxon>Enterobacterales</taxon>
        <taxon>Enterobacteriaceae</taxon>
        <taxon>Plesiomonas</taxon>
    </lineage>
</organism>
<sequence length="632" mass="69968">MLPELALLCLLLIPILALWSGLLPWLPARSGAVRLAPALSLLLVLLTATNLLLLAYSFLNDDFTLSYVAQHSNSRLPWPFKLAAVWGGHEGSLLFFLFALTLWNLRLWFIAQPVVTKMRAQSIMGWLIMLISLFLLAESNPFTRVFPPPFEGRDLNPMLQDIALILHPPLLYLGYVGFAASFALGITALWEQRLDAQLVKEWRPLTRTAWGWLTAGIALGAWWAYHELGWGGWWFWDPVENASLLPWLLGTALLHAQLAFMRNGSLRHTLILLALVTFLMSLLGTFIVRAGIMGSVHAFSAESGRNNALLLILGLSTLAALLIYGWRSPFLSTSDPITPQLLHPHSSGRENGLRIAVLLPVIAAVVVMLGTFYPLFYALSGSGALSVGAPYFNLLFVPLVFLCLFALIVFPAIRNASGLPPIRAWLWLLLALPLVFWINGTPHWHTLTAFIGSLMAVWLILTTLQALWFDKLKRGHLAHLALAITVLGASQLAGYSHERGALLSIGQSVSVGQYELRLDAITPELGPNYTAERYHLTALQNGKVLGNLYPERRHYSVRAMQMNETGILPLSSGDLYAVPGEKRAQQIALRVAHKPGSRWLWLGGILLTTAGLLPLRRRKTADECNEEAICPE</sequence>
<feature type="transmembrane region" description="Helical" evidence="3">
    <location>
        <begin position="269"/>
        <end position="288"/>
    </location>
</feature>
<keyword evidence="3" id="KW-1133">Transmembrane helix</keyword>
<feature type="transmembrane region" description="Helical" evidence="3">
    <location>
        <begin position="93"/>
        <end position="111"/>
    </location>
</feature>
<dbReference type="PANTHER" id="PTHR43653:SF1">
    <property type="entry name" value="CYTOCHROME C-TYPE BIOGENESIS PROTEIN CCMF"/>
    <property type="match status" value="1"/>
</dbReference>
<protein>
    <submittedName>
        <fullName evidence="6">Heme lyase NrfEFG subunit NrfE</fullName>
    </submittedName>
</protein>
<feature type="transmembrane region" description="Helical" evidence="3">
    <location>
        <begin position="162"/>
        <end position="189"/>
    </location>
</feature>
<feature type="transmembrane region" description="Helical" evidence="3">
    <location>
        <begin position="123"/>
        <end position="142"/>
    </location>
</feature>
<evidence type="ECO:0000313" key="6">
    <source>
        <dbReference type="EMBL" id="MBO1109262.1"/>
    </source>
</evidence>
<proteinExistence type="inferred from homology"/>
<feature type="domain" description="Cytochrome c assembly protein" evidence="4">
    <location>
        <begin position="86"/>
        <end position="290"/>
    </location>
</feature>
<feature type="transmembrane region" description="Helical" evidence="3">
    <location>
        <begin position="391"/>
        <end position="410"/>
    </location>
</feature>
<feature type="transmembrane region" description="Helical" evidence="3">
    <location>
        <begin position="422"/>
        <end position="440"/>
    </location>
</feature>
<dbReference type="AlphaFoldDB" id="A0A8I1W7D3"/>
<comment type="caution">
    <text evidence="6">The sequence shown here is derived from an EMBL/GenBank/DDBJ whole genome shotgun (WGS) entry which is preliminary data.</text>
</comment>
<evidence type="ECO:0000256" key="1">
    <source>
        <dbReference type="ARBA" id="ARBA00009186"/>
    </source>
</evidence>
<dbReference type="RefSeq" id="WP_207542460.1">
    <property type="nucleotide sequence ID" value="NZ_JAFNAA010000016.1"/>
</dbReference>
<feature type="transmembrane region" description="Helical" evidence="3">
    <location>
        <begin position="446"/>
        <end position="469"/>
    </location>
</feature>
<dbReference type="EMBL" id="JAFNAA010000016">
    <property type="protein sequence ID" value="MBO1109262.1"/>
    <property type="molecule type" value="Genomic_DNA"/>
</dbReference>
<evidence type="ECO:0000259" key="4">
    <source>
        <dbReference type="Pfam" id="PF01578"/>
    </source>
</evidence>
<feature type="transmembrane region" description="Helical" evidence="3">
    <location>
        <begin position="6"/>
        <end position="26"/>
    </location>
</feature>
<comment type="similarity">
    <text evidence="1">Belongs to the CcmF/CycK/Ccl1/NrfE/CcsA family.</text>
</comment>
<evidence type="ECO:0000256" key="2">
    <source>
        <dbReference type="ARBA" id="ARBA00022748"/>
    </source>
</evidence>